<evidence type="ECO:0000313" key="6">
    <source>
        <dbReference type="Proteomes" id="UP000447434"/>
    </source>
</evidence>
<dbReference type="Gene3D" id="1.25.40.10">
    <property type="entry name" value="Tetratricopeptide repeat domain"/>
    <property type="match status" value="4"/>
</dbReference>
<feature type="repeat" description="PPR" evidence="3">
    <location>
        <begin position="283"/>
        <end position="317"/>
    </location>
</feature>
<feature type="region of interest" description="Disordered" evidence="4">
    <location>
        <begin position="35"/>
        <end position="69"/>
    </location>
</feature>
<dbReference type="OrthoDB" id="185373at2759"/>
<feature type="repeat" description="PPR" evidence="3">
    <location>
        <begin position="212"/>
        <end position="247"/>
    </location>
</feature>
<dbReference type="InterPro" id="IPR002885">
    <property type="entry name" value="PPR_rpt"/>
</dbReference>
<evidence type="ECO:0000256" key="2">
    <source>
        <dbReference type="ARBA" id="ARBA00022737"/>
    </source>
</evidence>
<dbReference type="Proteomes" id="UP000447434">
    <property type="component" value="Chromosome 11"/>
</dbReference>
<name>A0A6A4PSS4_LUPAL</name>
<evidence type="ECO:0000256" key="3">
    <source>
        <dbReference type="PROSITE-ProRule" id="PRU00708"/>
    </source>
</evidence>
<dbReference type="PANTHER" id="PTHR47936">
    <property type="entry name" value="PPR_LONG DOMAIN-CONTAINING PROTEIN"/>
    <property type="match status" value="1"/>
</dbReference>
<keyword evidence="2" id="KW-0677">Repeat</keyword>
<sequence>MASTSLSSSSSSSSIFRYTKSNPITQDPNFRVTHFSISAPPSKTASTSSNESDFRSISETTLRNNNNPKAGAHTLPEVFSYCIQRKHWLKALELFDMLREQPYYEPKEKTYMKLIVLLGKSGQPHHAHQLFNTIKEDGCESTQLYTALLAAYCRNSLIGEAFSTLDEMKQLPHSQPDVVTYSTLIKACVDALKIEQVELLYEEMVEKSMVPETVTHNIVLSGYGKSGWFDKMEKMLSSMMESTKCKPDIRTMHTVISVFGNKGRVDLMEKWYEKFCDFGIQPETRTFNILIGAYGKKGMYEKMSSVMQSMRKLQCPWTTSTYNSLIEAFAAEGDAKNMEYTFDQMRAEGMKIPENTSFYNAVISACAKAEDLTEMERIFKRMKEKRCQPDEMTYSILVEAYKKEGMDDKIYSLEQ</sequence>
<dbReference type="EMBL" id="WOCE01000011">
    <property type="protein sequence ID" value="KAE9604598.1"/>
    <property type="molecule type" value="Genomic_DNA"/>
</dbReference>
<dbReference type="InterPro" id="IPR011990">
    <property type="entry name" value="TPR-like_helical_dom_sf"/>
</dbReference>
<accession>A0A6A4PSS4</accession>
<protein>
    <submittedName>
        <fullName evidence="5">Putative pentatricopeptide</fullName>
    </submittedName>
</protein>
<feature type="repeat" description="PPR" evidence="3">
    <location>
        <begin position="248"/>
        <end position="282"/>
    </location>
</feature>
<evidence type="ECO:0000256" key="1">
    <source>
        <dbReference type="ARBA" id="ARBA00007626"/>
    </source>
</evidence>
<keyword evidence="6" id="KW-1185">Reference proteome</keyword>
<feature type="repeat" description="PPR" evidence="3">
    <location>
        <begin position="355"/>
        <end position="389"/>
    </location>
</feature>
<reference evidence="6" key="1">
    <citation type="journal article" date="2020" name="Nat. Commun.">
        <title>Genome sequence of the cluster root forming white lupin.</title>
        <authorList>
            <person name="Hufnagel B."/>
            <person name="Marques A."/>
            <person name="Soriano A."/>
            <person name="Marques L."/>
            <person name="Divol F."/>
            <person name="Doumas P."/>
            <person name="Sallet E."/>
            <person name="Mancinotti D."/>
            <person name="Carrere S."/>
            <person name="Marande W."/>
            <person name="Arribat S."/>
            <person name="Keller J."/>
            <person name="Huneau C."/>
            <person name="Blein T."/>
            <person name="Aime D."/>
            <person name="Laguerre M."/>
            <person name="Taylor J."/>
            <person name="Schubert V."/>
            <person name="Nelson M."/>
            <person name="Geu-Flores F."/>
            <person name="Crespi M."/>
            <person name="Gallardo-Guerrero K."/>
            <person name="Delaux P.-M."/>
            <person name="Salse J."/>
            <person name="Berges H."/>
            <person name="Guyot R."/>
            <person name="Gouzy J."/>
            <person name="Peret B."/>
        </authorList>
    </citation>
    <scope>NUCLEOTIDE SEQUENCE [LARGE SCALE GENOMIC DNA]</scope>
    <source>
        <strain evidence="6">cv. Amiga</strain>
    </source>
</reference>
<dbReference type="NCBIfam" id="TIGR00756">
    <property type="entry name" value="PPR"/>
    <property type="match status" value="7"/>
</dbReference>
<dbReference type="Pfam" id="PF01535">
    <property type="entry name" value="PPR"/>
    <property type="match status" value="3"/>
</dbReference>
<organism evidence="5 6">
    <name type="scientific">Lupinus albus</name>
    <name type="common">White lupine</name>
    <name type="synonym">Lupinus termis</name>
    <dbReference type="NCBI Taxonomy" id="3870"/>
    <lineage>
        <taxon>Eukaryota</taxon>
        <taxon>Viridiplantae</taxon>
        <taxon>Streptophyta</taxon>
        <taxon>Embryophyta</taxon>
        <taxon>Tracheophyta</taxon>
        <taxon>Spermatophyta</taxon>
        <taxon>Magnoliopsida</taxon>
        <taxon>eudicotyledons</taxon>
        <taxon>Gunneridae</taxon>
        <taxon>Pentapetalae</taxon>
        <taxon>rosids</taxon>
        <taxon>fabids</taxon>
        <taxon>Fabales</taxon>
        <taxon>Fabaceae</taxon>
        <taxon>Papilionoideae</taxon>
        <taxon>50 kb inversion clade</taxon>
        <taxon>genistoids sensu lato</taxon>
        <taxon>core genistoids</taxon>
        <taxon>Genisteae</taxon>
        <taxon>Lupinus</taxon>
    </lineage>
</organism>
<feature type="repeat" description="PPR" evidence="3">
    <location>
        <begin position="318"/>
        <end position="352"/>
    </location>
</feature>
<dbReference type="AlphaFoldDB" id="A0A6A4PSS4"/>
<proteinExistence type="inferred from homology"/>
<dbReference type="Pfam" id="PF13041">
    <property type="entry name" value="PPR_2"/>
    <property type="match status" value="3"/>
</dbReference>
<dbReference type="PANTHER" id="PTHR47936:SF1">
    <property type="entry name" value="PENTATRICOPEPTIDE REPEAT-CONTAINING PROTEIN GUN1, CHLOROPLASTIC"/>
    <property type="match status" value="1"/>
</dbReference>
<feature type="repeat" description="PPR" evidence="3">
    <location>
        <begin position="177"/>
        <end position="211"/>
    </location>
</feature>
<evidence type="ECO:0000256" key="4">
    <source>
        <dbReference type="SAM" id="MobiDB-lite"/>
    </source>
</evidence>
<feature type="compositionally biased region" description="Low complexity" evidence="4">
    <location>
        <begin position="36"/>
        <end position="49"/>
    </location>
</feature>
<evidence type="ECO:0000313" key="5">
    <source>
        <dbReference type="EMBL" id="KAE9604598.1"/>
    </source>
</evidence>
<comment type="caution">
    <text evidence="5">The sequence shown here is derived from an EMBL/GenBank/DDBJ whole genome shotgun (WGS) entry which is preliminary data.</text>
</comment>
<feature type="repeat" description="PPR" evidence="3">
    <location>
        <begin position="107"/>
        <end position="141"/>
    </location>
</feature>
<feature type="compositionally biased region" description="Polar residues" evidence="4">
    <location>
        <begin position="55"/>
        <end position="68"/>
    </location>
</feature>
<gene>
    <name evidence="5" type="ORF">Lalb_Chr11g0073511</name>
</gene>
<dbReference type="PROSITE" id="PS51375">
    <property type="entry name" value="PPR"/>
    <property type="match status" value="7"/>
</dbReference>
<comment type="similarity">
    <text evidence="1">Belongs to the PPR family. P subfamily.</text>
</comment>